<accession>A0AAN8IQG1</accession>
<feature type="region of interest" description="Disordered" evidence="1">
    <location>
        <begin position="65"/>
        <end position="85"/>
    </location>
</feature>
<comment type="caution">
    <text evidence="2">The sequence shown here is derived from an EMBL/GenBank/DDBJ whole genome shotgun (WGS) entry which is preliminary data.</text>
</comment>
<dbReference type="AlphaFoldDB" id="A0AAN8IQG1"/>
<gene>
    <name evidence="2" type="ORF">OHC33_002575</name>
</gene>
<reference evidence="2 3" key="1">
    <citation type="submission" date="2022-12" db="EMBL/GenBank/DDBJ databases">
        <title>Genomic features and morphological characterization of a novel Knufia sp. strain isolated from spacecraft assembly facility.</title>
        <authorList>
            <person name="Teixeira M."/>
            <person name="Chander A.M."/>
            <person name="Stajich J.E."/>
            <person name="Venkateswaran K."/>
        </authorList>
    </citation>
    <scope>NUCLEOTIDE SEQUENCE [LARGE SCALE GENOMIC DNA]</scope>
    <source>
        <strain evidence="2 3">FJI-L2-BK-P2</strain>
    </source>
</reference>
<evidence type="ECO:0000256" key="1">
    <source>
        <dbReference type="SAM" id="MobiDB-lite"/>
    </source>
</evidence>
<evidence type="ECO:0000313" key="2">
    <source>
        <dbReference type="EMBL" id="KAK5956002.1"/>
    </source>
</evidence>
<keyword evidence="3" id="KW-1185">Reference proteome</keyword>
<sequence>MTPQMPRRSPTSTSGFCAWGKYTGNGRSDEKGFSAWSKEIKAGSKSRTISVGGSAKDGVGRSGYGYAVGGGGSKKNKHAGWDGYD</sequence>
<dbReference type="Proteomes" id="UP001316803">
    <property type="component" value="Unassembled WGS sequence"/>
</dbReference>
<evidence type="ECO:0000313" key="3">
    <source>
        <dbReference type="Proteomes" id="UP001316803"/>
    </source>
</evidence>
<name>A0AAN8IQG1_9EURO</name>
<protein>
    <submittedName>
        <fullName evidence="2">Uncharacterized protein</fullName>
    </submittedName>
</protein>
<proteinExistence type="predicted"/>
<dbReference type="EMBL" id="JAKLMC020000005">
    <property type="protein sequence ID" value="KAK5956002.1"/>
    <property type="molecule type" value="Genomic_DNA"/>
</dbReference>
<organism evidence="2 3">
    <name type="scientific">Knufia fluminis</name>
    <dbReference type="NCBI Taxonomy" id="191047"/>
    <lineage>
        <taxon>Eukaryota</taxon>
        <taxon>Fungi</taxon>
        <taxon>Dikarya</taxon>
        <taxon>Ascomycota</taxon>
        <taxon>Pezizomycotina</taxon>
        <taxon>Eurotiomycetes</taxon>
        <taxon>Chaetothyriomycetidae</taxon>
        <taxon>Chaetothyriales</taxon>
        <taxon>Trichomeriaceae</taxon>
        <taxon>Knufia</taxon>
    </lineage>
</organism>